<keyword evidence="3" id="KW-0862">Zinc</keyword>
<feature type="domain" description="HIT-type" evidence="5">
    <location>
        <begin position="5"/>
        <end position="38"/>
    </location>
</feature>
<dbReference type="InterPro" id="IPR051639">
    <property type="entry name" value="BCD1"/>
</dbReference>
<keyword evidence="7" id="KW-1185">Reference proteome</keyword>
<organism evidence="6 7">
    <name type="scientific">Syncephalastrum racemosum</name>
    <name type="common">Filamentous fungus</name>
    <dbReference type="NCBI Taxonomy" id="13706"/>
    <lineage>
        <taxon>Eukaryota</taxon>
        <taxon>Fungi</taxon>
        <taxon>Fungi incertae sedis</taxon>
        <taxon>Mucoromycota</taxon>
        <taxon>Mucoromycotina</taxon>
        <taxon>Mucoromycetes</taxon>
        <taxon>Mucorales</taxon>
        <taxon>Syncephalastraceae</taxon>
        <taxon>Syncephalastrum</taxon>
    </lineage>
</organism>
<dbReference type="GO" id="GO:0005634">
    <property type="term" value="C:nucleus"/>
    <property type="evidence" value="ECO:0007669"/>
    <property type="project" value="TreeGrafter"/>
</dbReference>
<dbReference type="OrthoDB" id="18412at2759"/>
<dbReference type="GO" id="GO:0000463">
    <property type="term" value="P:maturation of LSU-rRNA from tricistronic rRNA transcript (SSU-rRNA, 5.8S rRNA, LSU-rRNA)"/>
    <property type="evidence" value="ECO:0007669"/>
    <property type="project" value="TreeGrafter"/>
</dbReference>
<evidence type="ECO:0000313" key="6">
    <source>
        <dbReference type="EMBL" id="ORY91292.1"/>
    </source>
</evidence>
<dbReference type="OMA" id="CNEAQSK"/>
<dbReference type="GO" id="GO:0070761">
    <property type="term" value="C:pre-snoRNP complex"/>
    <property type="evidence" value="ECO:0007669"/>
    <property type="project" value="TreeGrafter"/>
</dbReference>
<evidence type="ECO:0000259" key="5">
    <source>
        <dbReference type="PROSITE" id="PS51083"/>
    </source>
</evidence>
<dbReference type="Gene3D" id="3.30.60.190">
    <property type="match status" value="1"/>
</dbReference>
<accession>A0A1X2H1P6</accession>
<dbReference type="PANTHER" id="PTHR13483:SF11">
    <property type="entry name" value="ZINC FINGER HIT DOMAIN-CONTAINING PROTEIN 3"/>
    <property type="match status" value="1"/>
</dbReference>
<dbReference type="GO" id="GO:0048254">
    <property type="term" value="P:snoRNA localization"/>
    <property type="evidence" value="ECO:0007669"/>
    <property type="project" value="TreeGrafter"/>
</dbReference>
<gene>
    <name evidence="6" type="ORF">BCR43DRAFT_498841</name>
</gene>
<dbReference type="GO" id="GO:0000492">
    <property type="term" value="P:box C/D snoRNP assembly"/>
    <property type="evidence" value="ECO:0007669"/>
    <property type="project" value="TreeGrafter"/>
</dbReference>
<name>A0A1X2H1P6_SYNRA</name>
<dbReference type="AlphaFoldDB" id="A0A1X2H1P6"/>
<dbReference type="CDD" id="cd23024">
    <property type="entry name" value="zf-HIT_ZNHIT2-3"/>
    <property type="match status" value="1"/>
</dbReference>
<protein>
    <recommendedName>
        <fullName evidence="5">HIT-type domain-containing protein</fullName>
    </recommendedName>
</protein>
<proteinExistence type="predicted"/>
<dbReference type="SUPFAM" id="SSF144232">
    <property type="entry name" value="HIT/MYND zinc finger-like"/>
    <property type="match status" value="1"/>
</dbReference>
<sequence length="160" mass="18530">MAGLCKICSKEQSKYKCSTCRIEYCSVACYKQHKEFPCEPYVEPPKQPEPRKPLPTDKIKEKELWEVDEKEDESLLKEDELLRIGHSDAIREYLQRSDIREIVKQIDASKDPEKDLAEARANGPPEFEAFLRTLLKTTGRDSMLVSEDQDPSWRAGLDPR</sequence>
<evidence type="ECO:0000256" key="2">
    <source>
        <dbReference type="ARBA" id="ARBA00022771"/>
    </source>
</evidence>
<dbReference type="Pfam" id="PF04438">
    <property type="entry name" value="zf-HIT"/>
    <property type="match status" value="1"/>
</dbReference>
<keyword evidence="1" id="KW-0479">Metal-binding</keyword>
<dbReference type="STRING" id="13706.A0A1X2H1P6"/>
<dbReference type="GO" id="GO:0008270">
    <property type="term" value="F:zinc ion binding"/>
    <property type="evidence" value="ECO:0007669"/>
    <property type="project" value="UniProtKB-UniRule"/>
</dbReference>
<reference evidence="6 7" key="1">
    <citation type="submission" date="2016-07" db="EMBL/GenBank/DDBJ databases">
        <title>Pervasive Adenine N6-methylation of Active Genes in Fungi.</title>
        <authorList>
            <consortium name="DOE Joint Genome Institute"/>
            <person name="Mondo S.J."/>
            <person name="Dannebaum R.O."/>
            <person name="Kuo R.C."/>
            <person name="Labutti K."/>
            <person name="Haridas S."/>
            <person name="Kuo A."/>
            <person name="Salamov A."/>
            <person name="Ahrendt S.R."/>
            <person name="Lipzen A."/>
            <person name="Sullivan W."/>
            <person name="Andreopoulos W.B."/>
            <person name="Clum A."/>
            <person name="Lindquist E."/>
            <person name="Daum C."/>
            <person name="Ramamoorthy G.K."/>
            <person name="Gryganskyi A."/>
            <person name="Culley D."/>
            <person name="Magnuson J.K."/>
            <person name="James T.Y."/>
            <person name="O'Malley M.A."/>
            <person name="Stajich J.E."/>
            <person name="Spatafora J.W."/>
            <person name="Visel A."/>
            <person name="Grigoriev I.V."/>
        </authorList>
    </citation>
    <scope>NUCLEOTIDE SEQUENCE [LARGE SCALE GENOMIC DNA]</scope>
    <source>
        <strain evidence="6 7">NRRL 2496</strain>
    </source>
</reference>
<dbReference type="PROSITE" id="PS51083">
    <property type="entry name" value="ZF_HIT"/>
    <property type="match status" value="1"/>
</dbReference>
<dbReference type="InterPro" id="IPR007529">
    <property type="entry name" value="Znf_HIT"/>
</dbReference>
<dbReference type="InParanoid" id="A0A1X2H1P6"/>
<dbReference type="EMBL" id="MCGN01000011">
    <property type="protein sequence ID" value="ORY91292.1"/>
    <property type="molecule type" value="Genomic_DNA"/>
</dbReference>
<evidence type="ECO:0000256" key="4">
    <source>
        <dbReference type="PROSITE-ProRule" id="PRU00453"/>
    </source>
</evidence>
<evidence type="ECO:0000313" key="7">
    <source>
        <dbReference type="Proteomes" id="UP000242180"/>
    </source>
</evidence>
<dbReference type="PANTHER" id="PTHR13483">
    <property type="entry name" value="BOX C_D SNORNA PROTEIN 1-RELATED"/>
    <property type="match status" value="1"/>
</dbReference>
<dbReference type="Proteomes" id="UP000242180">
    <property type="component" value="Unassembled WGS sequence"/>
</dbReference>
<keyword evidence="2 4" id="KW-0863">Zinc-finger</keyword>
<comment type="caution">
    <text evidence="6">The sequence shown here is derived from an EMBL/GenBank/DDBJ whole genome shotgun (WGS) entry which is preliminary data.</text>
</comment>
<evidence type="ECO:0000256" key="3">
    <source>
        <dbReference type="ARBA" id="ARBA00022833"/>
    </source>
</evidence>
<evidence type="ECO:0000256" key="1">
    <source>
        <dbReference type="ARBA" id="ARBA00022723"/>
    </source>
</evidence>